<keyword evidence="2" id="KW-0902">Two-component regulatory system</keyword>
<gene>
    <name evidence="5" type="ORF">A9Q84_18225</name>
</gene>
<dbReference type="EMBL" id="MAAO01000012">
    <property type="protein sequence ID" value="OUR94050.1"/>
    <property type="molecule type" value="Genomic_DNA"/>
</dbReference>
<accession>A0A1Y5F303</accession>
<dbReference type="SUPFAM" id="SSF52172">
    <property type="entry name" value="CheY-like"/>
    <property type="match status" value="1"/>
</dbReference>
<evidence type="ECO:0000259" key="4">
    <source>
        <dbReference type="PROSITE" id="PS50110"/>
    </source>
</evidence>
<evidence type="ECO:0000256" key="3">
    <source>
        <dbReference type="PROSITE-ProRule" id="PRU00169"/>
    </source>
</evidence>
<feature type="domain" description="Response regulatory" evidence="4">
    <location>
        <begin position="2"/>
        <end position="120"/>
    </location>
</feature>
<feature type="modified residue" description="4-aspartylphosphate" evidence="3">
    <location>
        <position position="53"/>
    </location>
</feature>
<dbReference type="PANTHER" id="PTHR44591">
    <property type="entry name" value="STRESS RESPONSE REGULATOR PROTEIN 1"/>
    <property type="match status" value="1"/>
</dbReference>
<evidence type="ECO:0000256" key="2">
    <source>
        <dbReference type="ARBA" id="ARBA00023012"/>
    </source>
</evidence>
<protein>
    <recommendedName>
        <fullName evidence="4">Response regulatory domain-containing protein</fullName>
    </recommendedName>
</protein>
<sequence length="127" mass="14472">MKAVIIDDHEMITESLHNSLQGMNIFSGISEFNDPTEALAAIRRDFYDLYIIDINMPQIDGITLAEKIKKIHTTQPFEIILISGELNLKLIQKAKALKNEHILVKPFGPKLLKDKIYELVENLEKVA</sequence>
<evidence type="ECO:0000256" key="1">
    <source>
        <dbReference type="ARBA" id="ARBA00022553"/>
    </source>
</evidence>
<proteinExistence type="predicted"/>
<dbReference type="InterPro" id="IPR011006">
    <property type="entry name" value="CheY-like_superfamily"/>
</dbReference>
<comment type="caution">
    <text evidence="5">The sequence shown here is derived from an EMBL/GenBank/DDBJ whole genome shotgun (WGS) entry which is preliminary data.</text>
</comment>
<dbReference type="InterPro" id="IPR001789">
    <property type="entry name" value="Sig_transdc_resp-reg_receiver"/>
</dbReference>
<dbReference type="SMART" id="SM00448">
    <property type="entry name" value="REC"/>
    <property type="match status" value="1"/>
</dbReference>
<dbReference type="InterPro" id="IPR050595">
    <property type="entry name" value="Bact_response_regulator"/>
</dbReference>
<dbReference type="Gene3D" id="3.40.50.2300">
    <property type="match status" value="1"/>
</dbReference>
<dbReference type="PROSITE" id="PS50110">
    <property type="entry name" value="RESPONSE_REGULATORY"/>
    <property type="match status" value="1"/>
</dbReference>
<dbReference type="Proteomes" id="UP000196531">
    <property type="component" value="Unassembled WGS sequence"/>
</dbReference>
<dbReference type="GO" id="GO:0000160">
    <property type="term" value="P:phosphorelay signal transduction system"/>
    <property type="evidence" value="ECO:0007669"/>
    <property type="project" value="UniProtKB-KW"/>
</dbReference>
<dbReference type="AlphaFoldDB" id="A0A1Y5F303"/>
<evidence type="ECO:0000313" key="6">
    <source>
        <dbReference type="Proteomes" id="UP000196531"/>
    </source>
</evidence>
<organism evidence="5 6">
    <name type="scientific">Halobacteriovorax marinus</name>
    <dbReference type="NCBI Taxonomy" id="97084"/>
    <lineage>
        <taxon>Bacteria</taxon>
        <taxon>Pseudomonadati</taxon>
        <taxon>Bdellovibrionota</taxon>
        <taxon>Bacteriovoracia</taxon>
        <taxon>Bacteriovoracales</taxon>
        <taxon>Halobacteriovoraceae</taxon>
        <taxon>Halobacteriovorax</taxon>
    </lineage>
</organism>
<dbReference type="PANTHER" id="PTHR44591:SF14">
    <property type="entry name" value="PROTEIN PILG"/>
    <property type="match status" value="1"/>
</dbReference>
<evidence type="ECO:0000313" key="5">
    <source>
        <dbReference type="EMBL" id="OUR94050.1"/>
    </source>
</evidence>
<dbReference type="Pfam" id="PF00072">
    <property type="entry name" value="Response_reg"/>
    <property type="match status" value="1"/>
</dbReference>
<name>A0A1Y5F303_9BACT</name>
<keyword evidence="1 3" id="KW-0597">Phosphoprotein</keyword>
<reference evidence="6" key="1">
    <citation type="journal article" date="2017" name="Proc. Natl. Acad. Sci. U.S.A.">
        <title>Simulation of Deepwater Horizon oil plume reveals substrate specialization within a complex community of hydrocarbon-degraders.</title>
        <authorList>
            <person name="Hu P."/>
            <person name="Dubinsky E.A."/>
            <person name="Probst A.J."/>
            <person name="Wang J."/>
            <person name="Sieber C.M.K."/>
            <person name="Tom L.M."/>
            <person name="Gardinali P."/>
            <person name="Banfield J.F."/>
            <person name="Atlas R.M."/>
            <person name="Andersen G.L."/>
        </authorList>
    </citation>
    <scope>NUCLEOTIDE SEQUENCE [LARGE SCALE GENOMIC DNA]</scope>
</reference>